<sequence>MTSKGDVMKKGTKVALWSLAAIALALGSAAVGFYEGLGVGARTMGGIAETNAAHDALSEVRYSMVALGSSDLNLSQHQLAVHMRAALFQLGALSTSKTFIQCTDKDKRALTAAAAYVAMHPDPVLFKPDTFLTTGMTYCETDHVDARTTRVEFDLPSSLFGKFGRSEVTNVGLSLDKKLVALISIAAEKASKAI</sequence>
<dbReference type="Proteomes" id="UP000255334">
    <property type="component" value="Unassembled WGS sequence"/>
</dbReference>
<evidence type="ECO:0000313" key="2">
    <source>
        <dbReference type="Proteomes" id="UP000255334"/>
    </source>
</evidence>
<reference evidence="1 2" key="1">
    <citation type="submission" date="2018-07" db="EMBL/GenBank/DDBJ databases">
        <title>Dyella monticola sp. nov. and Dyella psychrodurans sp. nov. isolated from monsoon evergreen broad-leaved forest soil of Dinghu Mountain, China.</title>
        <authorList>
            <person name="Gao Z."/>
            <person name="Qiu L."/>
        </authorList>
    </citation>
    <scope>NUCLEOTIDE SEQUENCE [LARGE SCALE GENOMIC DNA]</scope>
    <source>
        <strain evidence="1 2">4MSK11</strain>
    </source>
</reference>
<name>A0A370WYW3_9GAMM</name>
<keyword evidence="2" id="KW-1185">Reference proteome</keyword>
<accession>A0A370WYW3</accession>
<protein>
    <recommendedName>
        <fullName evidence="3">DUF302 domain-containing protein</fullName>
    </recommendedName>
</protein>
<dbReference type="EMBL" id="QRBF01000007">
    <property type="protein sequence ID" value="RDS81348.1"/>
    <property type="molecule type" value="Genomic_DNA"/>
</dbReference>
<evidence type="ECO:0008006" key="3">
    <source>
        <dbReference type="Google" id="ProtNLM"/>
    </source>
</evidence>
<organism evidence="1 2">
    <name type="scientific">Dyella psychrodurans</name>
    <dbReference type="NCBI Taxonomy" id="1927960"/>
    <lineage>
        <taxon>Bacteria</taxon>
        <taxon>Pseudomonadati</taxon>
        <taxon>Pseudomonadota</taxon>
        <taxon>Gammaproteobacteria</taxon>
        <taxon>Lysobacterales</taxon>
        <taxon>Rhodanobacteraceae</taxon>
        <taxon>Dyella</taxon>
    </lineage>
</organism>
<gene>
    <name evidence="1" type="ORF">DWU99_16830</name>
</gene>
<comment type="caution">
    <text evidence="1">The sequence shown here is derived from an EMBL/GenBank/DDBJ whole genome shotgun (WGS) entry which is preliminary data.</text>
</comment>
<proteinExistence type="predicted"/>
<evidence type="ECO:0000313" key="1">
    <source>
        <dbReference type="EMBL" id="RDS81348.1"/>
    </source>
</evidence>
<dbReference type="AlphaFoldDB" id="A0A370WYW3"/>